<protein>
    <submittedName>
        <fullName evidence="1">Uncharacterized protein</fullName>
    </submittedName>
</protein>
<dbReference type="CDD" id="cd22249">
    <property type="entry name" value="UDM1_RNF168_RNF169-like"/>
    <property type="match status" value="1"/>
</dbReference>
<accession>A0A5J4U5R9</accession>
<dbReference type="EMBL" id="SNRW01020349">
    <property type="protein sequence ID" value="KAA6365540.1"/>
    <property type="molecule type" value="Genomic_DNA"/>
</dbReference>
<comment type="caution">
    <text evidence="1">The sequence shown here is derived from an EMBL/GenBank/DDBJ whole genome shotgun (WGS) entry which is preliminary data.</text>
</comment>
<evidence type="ECO:0000313" key="2">
    <source>
        <dbReference type="Proteomes" id="UP000324800"/>
    </source>
</evidence>
<dbReference type="Gene3D" id="2.60.120.920">
    <property type="match status" value="1"/>
</dbReference>
<dbReference type="AlphaFoldDB" id="A0A5J4U5R9"/>
<gene>
    <name evidence="1" type="ORF">EZS28_038934</name>
</gene>
<proteinExistence type="predicted"/>
<organism evidence="1 2">
    <name type="scientific">Streblomastix strix</name>
    <dbReference type="NCBI Taxonomy" id="222440"/>
    <lineage>
        <taxon>Eukaryota</taxon>
        <taxon>Metamonada</taxon>
        <taxon>Preaxostyla</taxon>
        <taxon>Oxymonadida</taxon>
        <taxon>Streblomastigidae</taxon>
        <taxon>Streblomastix</taxon>
    </lineage>
</organism>
<sequence length="317" mass="37381">MGLLKFIMKLVEVDAELDLIIPFISIVQQLRLCIQNEELKLKANQILDIFYHKNQTKKSNRPKTQNEQIAELEAKKVWLQQQLTIEREEQEKLRVELIRICEQKEIHQREKERQRSIRLRTQGELRRIKDQQKREVKQDFEFDTFYIKCPKEIIKSDNGRTFTLNGYKEKFFSFDQILSHSIYKFEMRINQGQNQKIGIMRHNTEVNSYIYYSNINDIIFFEQSGVVQCNGNRVVGNQTFRPNDIVEIELNLIGEQRSANLFINGKQQQVFVSGLPNQVQVMIALGQSKSSVTVLSLKRLHESTVNNNTNSIEAKWK</sequence>
<evidence type="ECO:0000313" key="1">
    <source>
        <dbReference type="EMBL" id="KAA6365540.1"/>
    </source>
</evidence>
<reference evidence="1 2" key="1">
    <citation type="submission" date="2019-03" db="EMBL/GenBank/DDBJ databases">
        <title>Single cell metagenomics reveals metabolic interactions within the superorganism composed of flagellate Streblomastix strix and complex community of Bacteroidetes bacteria on its surface.</title>
        <authorList>
            <person name="Treitli S.C."/>
            <person name="Kolisko M."/>
            <person name="Husnik F."/>
            <person name="Keeling P."/>
            <person name="Hampl V."/>
        </authorList>
    </citation>
    <scope>NUCLEOTIDE SEQUENCE [LARGE SCALE GENOMIC DNA]</scope>
    <source>
        <strain evidence="1">ST1C</strain>
    </source>
</reference>
<dbReference type="InterPro" id="IPR043136">
    <property type="entry name" value="B30.2/SPRY_sf"/>
</dbReference>
<name>A0A5J4U5R9_9EUKA</name>
<dbReference type="Proteomes" id="UP000324800">
    <property type="component" value="Unassembled WGS sequence"/>
</dbReference>